<dbReference type="HOGENOM" id="CLU_057504_4_1_4"/>
<dbReference type="EMBL" id="CP004885">
    <property type="protein sequence ID" value="AGX86361.1"/>
    <property type="molecule type" value="Genomic_DNA"/>
</dbReference>
<evidence type="ECO:0000313" key="1">
    <source>
        <dbReference type="EMBL" id="AGX86361.1"/>
    </source>
</evidence>
<proteinExistence type="predicted"/>
<evidence type="ECO:0000313" key="2">
    <source>
        <dbReference type="Proteomes" id="UP000017184"/>
    </source>
</evidence>
<evidence type="ECO:0008006" key="3">
    <source>
        <dbReference type="Google" id="ProtNLM"/>
    </source>
</evidence>
<dbReference type="AlphaFoldDB" id="U5N4H5"/>
<dbReference type="Pfam" id="PF12784">
    <property type="entry name" value="PDDEXK_2"/>
    <property type="match status" value="1"/>
</dbReference>
<dbReference type="KEGG" id="cbx:Cenrod_0234"/>
<dbReference type="NCBIfam" id="TIGR01784">
    <property type="entry name" value="T_den_put_tspse"/>
    <property type="match status" value="1"/>
</dbReference>
<gene>
    <name evidence="1" type="ORF">Cenrod_0234</name>
</gene>
<accession>U5N4H5</accession>
<dbReference type="RefSeq" id="WP_022771184.1">
    <property type="nucleotide sequence ID" value="NC_022576.1"/>
</dbReference>
<dbReference type="Proteomes" id="UP000017184">
    <property type="component" value="Chromosome"/>
</dbReference>
<dbReference type="eggNOG" id="COG5464">
    <property type="taxonomic scope" value="Bacteria"/>
</dbReference>
<protein>
    <recommendedName>
        <fullName evidence="3">Transposase</fullName>
    </recommendedName>
</protein>
<name>U5N4H5_9BURK</name>
<dbReference type="InterPro" id="IPR010106">
    <property type="entry name" value="RpnA"/>
</dbReference>
<dbReference type="PANTHER" id="PTHR41317:SF1">
    <property type="entry name" value="PD-(D_E)XK NUCLEASE FAMILY TRANSPOSASE"/>
    <property type="match status" value="1"/>
</dbReference>
<dbReference type="PANTHER" id="PTHR41317">
    <property type="entry name" value="PD-(D_E)XK NUCLEASE FAMILY TRANSPOSASE"/>
    <property type="match status" value="1"/>
</dbReference>
<organism evidence="1 2">
    <name type="scientific">Candidatus Symbiobacter mobilis CR</name>
    <dbReference type="NCBI Taxonomy" id="946483"/>
    <lineage>
        <taxon>Bacteria</taxon>
        <taxon>Pseudomonadati</taxon>
        <taxon>Pseudomonadota</taxon>
        <taxon>Betaproteobacteria</taxon>
        <taxon>Burkholderiales</taxon>
        <taxon>Comamonadaceae</taxon>
    </lineage>
</organism>
<keyword evidence="2" id="KW-1185">Reference proteome</keyword>
<reference evidence="1 2" key="1">
    <citation type="journal article" date="2013" name="Genome Biol.">
        <title>Genomic analysis reveals key aspects of prokaryotic symbiosis in the phototrophic consortium "Chlorochromatium aggregatum".</title>
        <authorList>
            <person name="Liu Z."/>
            <person name="Muller J."/>
            <person name="Li T."/>
            <person name="Alvey R.M."/>
            <person name="Vogl K."/>
            <person name="Frigaard N.U."/>
            <person name="Rockwell N.C."/>
            <person name="Boyd E.S."/>
            <person name="Tomsho L.P."/>
            <person name="Schuster S.C."/>
            <person name="Henke P."/>
            <person name="Rohde M."/>
            <person name="Overmann J."/>
            <person name="Bryant D.A."/>
        </authorList>
    </citation>
    <scope>NUCLEOTIDE SEQUENCE [LARGE SCALE GENOMIC DNA]</scope>
    <source>
        <strain evidence="1">CR</strain>
    </source>
</reference>
<sequence>MRFLDVRTDFAFKKVFGSQQSKPVLIDFLNAMLDYAGEFAIADLEIVDPYQIPLLKGMKDSFVDVKAVLANGSQVIIEMQVLNVEGFEHRILYNAAKQYSSQLHQGEQMHRRL</sequence>
<dbReference type="STRING" id="946483.Cenrod_0234"/>